<sequence>MEEEMFGKESSDFADLYCNDLLNSPSFNFIDEDIAHNSIENTVESDSAPVLITFNDNANLEVFYDNNNDYILQPISGNSLDADWDMVEDNQNDNDSIFAPTTSLSIPAPVNVGGHSFSTSLPATPQSLASEPSPQTIRYRKQVKNCCKALKAWLIHEQPRDSQKARQIISQYSVEIKESLRMRTPRSGRPHISQGMFGDFGDLVSAKKI</sequence>
<proteinExistence type="predicted"/>
<name>A0A914YBL2_9BILA</name>
<evidence type="ECO:0000313" key="1">
    <source>
        <dbReference type="Proteomes" id="UP000887577"/>
    </source>
</evidence>
<evidence type="ECO:0000313" key="2">
    <source>
        <dbReference type="WBParaSite" id="PSU_v2.g1759.t1"/>
    </source>
</evidence>
<reference evidence="2" key="1">
    <citation type="submission" date="2022-11" db="UniProtKB">
        <authorList>
            <consortium name="WormBaseParasite"/>
        </authorList>
    </citation>
    <scope>IDENTIFICATION</scope>
</reference>
<keyword evidence="1" id="KW-1185">Reference proteome</keyword>
<dbReference type="WBParaSite" id="PSU_v2.g1759.t1">
    <property type="protein sequence ID" value="PSU_v2.g1759.t1"/>
    <property type="gene ID" value="PSU_v2.g1759"/>
</dbReference>
<dbReference type="AlphaFoldDB" id="A0A914YBL2"/>
<accession>A0A914YBL2</accession>
<dbReference type="Proteomes" id="UP000887577">
    <property type="component" value="Unplaced"/>
</dbReference>
<protein>
    <submittedName>
        <fullName evidence="2">Uncharacterized protein</fullName>
    </submittedName>
</protein>
<organism evidence="1 2">
    <name type="scientific">Panagrolaimus superbus</name>
    <dbReference type="NCBI Taxonomy" id="310955"/>
    <lineage>
        <taxon>Eukaryota</taxon>
        <taxon>Metazoa</taxon>
        <taxon>Ecdysozoa</taxon>
        <taxon>Nematoda</taxon>
        <taxon>Chromadorea</taxon>
        <taxon>Rhabditida</taxon>
        <taxon>Tylenchina</taxon>
        <taxon>Panagrolaimomorpha</taxon>
        <taxon>Panagrolaimoidea</taxon>
        <taxon>Panagrolaimidae</taxon>
        <taxon>Panagrolaimus</taxon>
    </lineage>
</organism>